<reference evidence="1 2" key="1">
    <citation type="journal article" date="2017" name="Genome Biol.">
        <title>New reference genome sequences of hot pepper reveal the massive evolution of plant disease-resistance genes by retroduplication.</title>
        <authorList>
            <person name="Kim S."/>
            <person name="Park J."/>
            <person name="Yeom S.I."/>
            <person name="Kim Y.M."/>
            <person name="Seo E."/>
            <person name="Kim K.T."/>
            <person name="Kim M.S."/>
            <person name="Lee J.M."/>
            <person name="Cheong K."/>
            <person name="Shin H.S."/>
            <person name="Kim S.B."/>
            <person name="Han K."/>
            <person name="Lee J."/>
            <person name="Park M."/>
            <person name="Lee H.A."/>
            <person name="Lee H.Y."/>
            <person name="Lee Y."/>
            <person name="Oh S."/>
            <person name="Lee J.H."/>
            <person name="Choi E."/>
            <person name="Choi E."/>
            <person name="Lee S.E."/>
            <person name="Jeon J."/>
            <person name="Kim H."/>
            <person name="Choi G."/>
            <person name="Song H."/>
            <person name="Lee J."/>
            <person name="Lee S.C."/>
            <person name="Kwon J.K."/>
            <person name="Lee H.Y."/>
            <person name="Koo N."/>
            <person name="Hong Y."/>
            <person name="Kim R.W."/>
            <person name="Kang W.H."/>
            <person name="Huh J.H."/>
            <person name="Kang B.C."/>
            <person name="Yang T.J."/>
            <person name="Lee Y.H."/>
            <person name="Bennetzen J.L."/>
            <person name="Choi D."/>
        </authorList>
    </citation>
    <scope>NUCLEOTIDE SEQUENCE [LARGE SCALE GENOMIC DNA]</scope>
    <source>
        <strain evidence="2">cv. PBC81</strain>
    </source>
</reference>
<keyword evidence="2" id="KW-1185">Reference proteome</keyword>
<organism evidence="1 2">
    <name type="scientific">Capsicum baccatum</name>
    <name type="common">Peruvian pepper</name>
    <dbReference type="NCBI Taxonomy" id="33114"/>
    <lineage>
        <taxon>Eukaryota</taxon>
        <taxon>Viridiplantae</taxon>
        <taxon>Streptophyta</taxon>
        <taxon>Embryophyta</taxon>
        <taxon>Tracheophyta</taxon>
        <taxon>Spermatophyta</taxon>
        <taxon>Magnoliopsida</taxon>
        <taxon>eudicotyledons</taxon>
        <taxon>Gunneridae</taxon>
        <taxon>Pentapetalae</taxon>
        <taxon>asterids</taxon>
        <taxon>lamiids</taxon>
        <taxon>Solanales</taxon>
        <taxon>Solanaceae</taxon>
        <taxon>Solanoideae</taxon>
        <taxon>Capsiceae</taxon>
        <taxon>Capsicum</taxon>
    </lineage>
</organism>
<dbReference type="OrthoDB" id="1303454at2759"/>
<evidence type="ECO:0008006" key="3">
    <source>
        <dbReference type="Google" id="ProtNLM"/>
    </source>
</evidence>
<dbReference type="AlphaFoldDB" id="A0A2G2W1E5"/>
<proteinExistence type="predicted"/>
<protein>
    <recommendedName>
        <fullName evidence="3">Integrase zinc-binding domain-containing protein</fullName>
    </recommendedName>
</protein>
<dbReference type="PANTHER" id="PTHR48475:SF1">
    <property type="entry name" value="RNASE H TYPE-1 DOMAIN-CONTAINING PROTEIN"/>
    <property type="match status" value="1"/>
</dbReference>
<reference evidence="2" key="2">
    <citation type="journal article" date="2017" name="J. Anim. Genet.">
        <title>Multiple reference genome sequences of hot pepper reveal the massive evolution of plant disease resistance genes by retroduplication.</title>
        <authorList>
            <person name="Kim S."/>
            <person name="Park J."/>
            <person name="Yeom S.-I."/>
            <person name="Kim Y.-M."/>
            <person name="Seo E."/>
            <person name="Kim K.-T."/>
            <person name="Kim M.-S."/>
            <person name="Lee J.M."/>
            <person name="Cheong K."/>
            <person name="Shin H.-S."/>
            <person name="Kim S.-B."/>
            <person name="Han K."/>
            <person name="Lee J."/>
            <person name="Park M."/>
            <person name="Lee H.-A."/>
            <person name="Lee H.-Y."/>
            <person name="Lee Y."/>
            <person name="Oh S."/>
            <person name="Lee J.H."/>
            <person name="Choi E."/>
            <person name="Choi E."/>
            <person name="Lee S.E."/>
            <person name="Jeon J."/>
            <person name="Kim H."/>
            <person name="Choi G."/>
            <person name="Song H."/>
            <person name="Lee J."/>
            <person name="Lee S.-C."/>
            <person name="Kwon J.-K."/>
            <person name="Lee H.-Y."/>
            <person name="Koo N."/>
            <person name="Hong Y."/>
            <person name="Kim R.W."/>
            <person name="Kang W.-H."/>
            <person name="Huh J.H."/>
            <person name="Kang B.-C."/>
            <person name="Yang T.-J."/>
            <person name="Lee Y.-H."/>
            <person name="Bennetzen J.L."/>
            <person name="Choi D."/>
        </authorList>
    </citation>
    <scope>NUCLEOTIDE SEQUENCE [LARGE SCALE GENOMIC DNA]</scope>
    <source>
        <strain evidence="2">cv. PBC81</strain>
    </source>
</reference>
<dbReference type="EMBL" id="MLFT02000009">
    <property type="protein sequence ID" value="PHT39048.1"/>
    <property type="molecule type" value="Genomic_DNA"/>
</dbReference>
<dbReference type="Gene3D" id="1.10.340.70">
    <property type="match status" value="1"/>
</dbReference>
<comment type="caution">
    <text evidence="1">The sequence shown here is derived from an EMBL/GenBank/DDBJ whole genome shotgun (WGS) entry which is preliminary data.</text>
</comment>
<evidence type="ECO:0000313" key="1">
    <source>
        <dbReference type="EMBL" id="PHT39048.1"/>
    </source>
</evidence>
<dbReference type="Proteomes" id="UP000224567">
    <property type="component" value="Unassembled WGS sequence"/>
</dbReference>
<name>A0A2G2W1E5_CAPBA</name>
<evidence type="ECO:0000313" key="2">
    <source>
        <dbReference type="Proteomes" id="UP000224567"/>
    </source>
</evidence>
<gene>
    <name evidence="1" type="ORF">CQW23_22621</name>
</gene>
<sequence>MPYPTPRAFITIIFRQHDTSGHSPDLCQRFVTIKFRHIPRIRNEIADTLANLSSILQHPDKIYIDPVHIQSHDQHAYYNVVEEELNGEPWFFDIKQYIQSGEYPTHATNDQNRTIRCLASGFFLSGGILYKRTPDLGLLRCVDAKEVSTIMVEVHSGVCGPHMNGYVLSKKILRASYYWLTMERDSIRFVQKCHQHQVHGDLIHSSPTELHAMSASWPFIAWGMDVIGPIEPKALNGHRFILVAIDYFTK</sequence>
<dbReference type="STRING" id="33114.A0A2G2W1E5"/>
<dbReference type="PANTHER" id="PTHR48475">
    <property type="entry name" value="RIBONUCLEASE H"/>
    <property type="match status" value="1"/>
</dbReference>
<accession>A0A2G2W1E5</accession>